<feature type="region of interest" description="Disordered" evidence="1">
    <location>
        <begin position="44"/>
        <end position="77"/>
    </location>
</feature>
<gene>
    <name evidence="2" type="ORF">THAOC_18657</name>
</gene>
<name>K0S6L7_THAOC</name>
<comment type="caution">
    <text evidence="2">The sequence shown here is derived from an EMBL/GenBank/DDBJ whole genome shotgun (WGS) entry which is preliminary data.</text>
</comment>
<sequence length="77" mass="8227">MLGCSESDGDLGKTDPMMKRFPGIGIVNSGSLAEVIGEPGMVSPPQLVDELGSRDPYDPVKITQRPTKASWNKPVMP</sequence>
<keyword evidence="3" id="KW-1185">Reference proteome</keyword>
<evidence type="ECO:0000313" key="2">
    <source>
        <dbReference type="EMBL" id="EJK60925.1"/>
    </source>
</evidence>
<dbReference type="Proteomes" id="UP000266841">
    <property type="component" value="Unassembled WGS sequence"/>
</dbReference>
<dbReference type="EMBL" id="AGNL01020573">
    <property type="protein sequence ID" value="EJK60925.1"/>
    <property type="molecule type" value="Genomic_DNA"/>
</dbReference>
<organism evidence="2 3">
    <name type="scientific">Thalassiosira oceanica</name>
    <name type="common">Marine diatom</name>
    <dbReference type="NCBI Taxonomy" id="159749"/>
    <lineage>
        <taxon>Eukaryota</taxon>
        <taxon>Sar</taxon>
        <taxon>Stramenopiles</taxon>
        <taxon>Ochrophyta</taxon>
        <taxon>Bacillariophyta</taxon>
        <taxon>Coscinodiscophyceae</taxon>
        <taxon>Thalassiosirophycidae</taxon>
        <taxon>Thalassiosirales</taxon>
        <taxon>Thalassiosiraceae</taxon>
        <taxon>Thalassiosira</taxon>
    </lineage>
</organism>
<accession>K0S6L7</accession>
<reference evidence="2 3" key="1">
    <citation type="journal article" date="2012" name="Genome Biol.">
        <title>Genome and low-iron response of an oceanic diatom adapted to chronic iron limitation.</title>
        <authorList>
            <person name="Lommer M."/>
            <person name="Specht M."/>
            <person name="Roy A.S."/>
            <person name="Kraemer L."/>
            <person name="Andreson R."/>
            <person name="Gutowska M.A."/>
            <person name="Wolf J."/>
            <person name="Bergner S.V."/>
            <person name="Schilhabel M.B."/>
            <person name="Klostermeier U.C."/>
            <person name="Beiko R.G."/>
            <person name="Rosenstiel P."/>
            <person name="Hippler M."/>
            <person name="Laroche J."/>
        </authorList>
    </citation>
    <scope>NUCLEOTIDE SEQUENCE [LARGE SCALE GENOMIC DNA]</scope>
    <source>
        <strain evidence="2 3">CCMP1005</strain>
    </source>
</reference>
<evidence type="ECO:0000313" key="3">
    <source>
        <dbReference type="Proteomes" id="UP000266841"/>
    </source>
</evidence>
<protein>
    <submittedName>
        <fullName evidence="2">Uncharacterized protein</fullName>
    </submittedName>
</protein>
<proteinExistence type="predicted"/>
<dbReference type="AlphaFoldDB" id="K0S6L7"/>
<evidence type="ECO:0000256" key="1">
    <source>
        <dbReference type="SAM" id="MobiDB-lite"/>
    </source>
</evidence>